<dbReference type="RefSeq" id="XP_056856857.1">
    <property type="nucleotide sequence ID" value="XM_057000877.1"/>
</dbReference>
<dbReference type="PANTHER" id="PTHR31900:SF34">
    <property type="entry name" value="EMB|CAB62440.1-RELATED"/>
    <property type="match status" value="1"/>
</dbReference>
<name>A0A9W3CZ77_RAPSA</name>
<dbReference type="Pfam" id="PF00646">
    <property type="entry name" value="F-box"/>
    <property type="match status" value="1"/>
</dbReference>
<organism evidence="3 4">
    <name type="scientific">Raphanus sativus</name>
    <name type="common">Radish</name>
    <name type="synonym">Raphanus raphanistrum var. sativus</name>
    <dbReference type="NCBI Taxonomy" id="3726"/>
    <lineage>
        <taxon>Eukaryota</taxon>
        <taxon>Viridiplantae</taxon>
        <taxon>Streptophyta</taxon>
        <taxon>Embryophyta</taxon>
        <taxon>Tracheophyta</taxon>
        <taxon>Spermatophyta</taxon>
        <taxon>Magnoliopsida</taxon>
        <taxon>eudicotyledons</taxon>
        <taxon>Gunneridae</taxon>
        <taxon>Pentapetalae</taxon>
        <taxon>rosids</taxon>
        <taxon>malvids</taxon>
        <taxon>Brassicales</taxon>
        <taxon>Brassicaceae</taxon>
        <taxon>Brassiceae</taxon>
        <taxon>Raphanus</taxon>
    </lineage>
</organism>
<dbReference type="SUPFAM" id="SSF81383">
    <property type="entry name" value="F-box domain"/>
    <property type="match status" value="1"/>
</dbReference>
<evidence type="ECO:0000313" key="3">
    <source>
        <dbReference type="Proteomes" id="UP000504610"/>
    </source>
</evidence>
<accession>A0A9W3CZ77</accession>
<dbReference type="InterPro" id="IPR032675">
    <property type="entry name" value="LRR_dom_sf"/>
</dbReference>
<keyword evidence="1" id="KW-0472">Membrane</keyword>
<dbReference type="Pfam" id="PF08387">
    <property type="entry name" value="FBD"/>
    <property type="match status" value="1"/>
</dbReference>
<evidence type="ECO:0000313" key="4">
    <source>
        <dbReference type="RefSeq" id="XP_056856857.1"/>
    </source>
</evidence>
<feature type="domain" description="F-box" evidence="2">
    <location>
        <begin position="44"/>
        <end position="96"/>
    </location>
</feature>
<dbReference type="InterPro" id="IPR001810">
    <property type="entry name" value="F-box_dom"/>
</dbReference>
<dbReference type="SMART" id="SM00256">
    <property type="entry name" value="FBOX"/>
    <property type="match status" value="1"/>
</dbReference>
<dbReference type="SUPFAM" id="SSF52047">
    <property type="entry name" value="RNI-like"/>
    <property type="match status" value="1"/>
</dbReference>
<dbReference type="KEGG" id="rsz:108831872"/>
<dbReference type="Proteomes" id="UP000504610">
    <property type="component" value="Unplaced"/>
</dbReference>
<keyword evidence="1" id="KW-1133">Transmembrane helix</keyword>
<dbReference type="InterPro" id="IPR055411">
    <property type="entry name" value="LRR_FXL15/At3g58940/PEG3-like"/>
</dbReference>
<dbReference type="GeneID" id="108831872"/>
<protein>
    <submittedName>
        <fullName evidence="4">Probable FBD-associated F-box protein At1g32375</fullName>
    </submittedName>
</protein>
<dbReference type="Pfam" id="PF24758">
    <property type="entry name" value="LRR_At5g56370"/>
    <property type="match status" value="1"/>
</dbReference>
<evidence type="ECO:0000259" key="2">
    <source>
        <dbReference type="PROSITE" id="PS50181"/>
    </source>
</evidence>
<dbReference type="PANTHER" id="PTHR31900">
    <property type="entry name" value="F-BOX/RNI SUPERFAMILY PROTEIN-RELATED"/>
    <property type="match status" value="1"/>
</dbReference>
<dbReference type="Gene3D" id="3.80.10.10">
    <property type="entry name" value="Ribonuclease Inhibitor"/>
    <property type="match status" value="1"/>
</dbReference>
<reference evidence="4" key="1">
    <citation type="submission" date="2025-08" db="UniProtKB">
        <authorList>
            <consortium name="RefSeq"/>
        </authorList>
    </citation>
    <scope>IDENTIFICATION</scope>
    <source>
        <tissue evidence="4">Leaf</tissue>
    </source>
</reference>
<dbReference type="SMART" id="SM00579">
    <property type="entry name" value="FBD"/>
    <property type="match status" value="1"/>
</dbReference>
<dbReference type="InterPro" id="IPR006566">
    <property type="entry name" value="FBD"/>
</dbReference>
<sequence>MWNLKRMANQLEVRTYELVSVFPLRLTRGLRIFKTSSYLVSYKMDLISELPEALLLRILSLLPAQDVASTMLLSKRWRFLFTSVPRLEYDDNYHSIEYGRFSRFVDRFLFLHEAPAIVIETLHFKLGKNCGAEDIRVCIRAADKCCVRELIFEIDGGLASSESPPIVLPSSLYAGCRMLVTLKLSKVILEDVSSSISFPSLKTLSLLSVEYPGDEFVSRLLSSCHVLEVLHVEQCPSDNVTVFTVRVPSLKSLVLHALDDDDDDDDDDDGFVIDTPSLEWLDIVDHREGFCIIENGMPKIMTARLDVIYSHSGETMRSITSVKRLDLCLLTSENEYPSGSVFSCLVHLKICTCDTEWMSLLMCMLRHSPNLKSLRLEECHLVETSDPRPCWSEPNSVPECLLSSLEAFEWVHYEGTEEEKKLVAFILRSARCLKKVTICSSSTKICCCCCWFLAKKKRFVVGFFCFFFAFLPLFFLKHSFTPSFVFPIKGTFYKMCWVEKL</sequence>
<dbReference type="PROSITE" id="PS50181">
    <property type="entry name" value="FBOX"/>
    <property type="match status" value="1"/>
</dbReference>
<proteinExistence type="predicted"/>
<dbReference type="InterPro" id="IPR050232">
    <property type="entry name" value="FBL13/AtMIF1-like"/>
</dbReference>
<gene>
    <name evidence="4" type="primary">LOC108831872</name>
</gene>
<feature type="transmembrane region" description="Helical" evidence="1">
    <location>
        <begin position="459"/>
        <end position="476"/>
    </location>
</feature>
<dbReference type="OrthoDB" id="594804at2759"/>
<evidence type="ECO:0000256" key="1">
    <source>
        <dbReference type="SAM" id="Phobius"/>
    </source>
</evidence>
<keyword evidence="1" id="KW-0812">Transmembrane</keyword>
<keyword evidence="3" id="KW-1185">Reference proteome</keyword>
<dbReference type="AlphaFoldDB" id="A0A9W3CZ77"/>
<dbReference type="InterPro" id="IPR036047">
    <property type="entry name" value="F-box-like_dom_sf"/>
</dbReference>
<dbReference type="Gene3D" id="1.20.1280.50">
    <property type="match status" value="1"/>
</dbReference>